<dbReference type="InterPro" id="IPR011324">
    <property type="entry name" value="Cytotoxic_necrot_fac-like_cat"/>
</dbReference>
<dbReference type="GO" id="GO:0017061">
    <property type="term" value="F:S-methyl-5-thioadenosine phosphorylase activity"/>
    <property type="evidence" value="ECO:0007669"/>
    <property type="project" value="UniProtKB-EC"/>
</dbReference>
<evidence type="ECO:0000256" key="9">
    <source>
        <dbReference type="ARBA" id="ARBA00049893"/>
    </source>
</evidence>
<accession>A0A2Z6GBW6</accession>
<keyword evidence="6" id="KW-0862">Zinc</keyword>
<dbReference type="InterPro" id="IPR003730">
    <property type="entry name" value="Cu_polyphenol_OxRdtase"/>
</dbReference>
<dbReference type="CDD" id="cd16833">
    <property type="entry name" value="YfiH"/>
    <property type="match status" value="1"/>
</dbReference>
<dbReference type="STRING" id="1188319.OYT1_02068"/>
<evidence type="ECO:0000256" key="4">
    <source>
        <dbReference type="ARBA" id="ARBA00022723"/>
    </source>
</evidence>
<protein>
    <recommendedName>
        <fullName evidence="10">Purine nucleoside phosphorylase</fullName>
    </recommendedName>
</protein>
<reference evidence="11 12" key="1">
    <citation type="submission" date="2018-06" db="EMBL/GenBank/DDBJ databases">
        <title>OYT1 Genome Sequencing.</title>
        <authorList>
            <person name="Kato S."/>
            <person name="Itoh T."/>
            <person name="Ohkuma M."/>
        </authorList>
    </citation>
    <scope>NUCLEOTIDE SEQUENCE [LARGE SCALE GENOMIC DNA]</scope>
    <source>
        <strain evidence="11 12">OYT1</strain>
    </source>
</reference>
<dbReference type="KEGG" id="fam:OYT1_ch1408"/>
<comment type="catalytic activity">
    <reaction evidence="7">
        <text>adenosine + H2O + H(+) = inosine + NH4(+)</text>
        <dbReference type="Rhea" id="RHEA:24408"/>
        <dbReference type="ChEBI" id="CHEBI:15377"/>
        <dbReference type="ChEBI" id="CHEBI:15378"/>
        <dbReference type="ChEBI" id="CHEBI:16335"/>
        <dbReference type="ChEBI" id="CHEBI:17596"/>
        <dbReference type="ChEBI" id="CHEBI:28938"/>
        <dbReference type="EC" id="3.5.4.4"/>
    </reaction>
    <physiologicalReaction direction="left-to-right" evidence="7">
        <dbReference type="Rhea" id="RHEA:24409"/>
    </physiologicalReaction>
</comment>
<evidence type="ECO:0000256" key="8">
    <source>
        <dbReference type="ARBA" id="ARBA00048968"/>
    </source>
</evidence>
<dbReference type="NCBIfam" id="TIGR00726">
    <property type="entry name" value="peptidoglycan editing factor PgeF"/>
    <property type="match status" value="1"/>
</dbReference>
<dbReference type="RefSeq" id="WP_088178226.1">
    <property type="nucleotide sequence ID" value="NZ_AP018738.1"/>
</dbReference>
<dbReference type="Gene3D" id="3.60.140.10">
    <property type="entry name" value="CNF1/YfiH-like putative cysteine hydrolases"/>
    <property type="match status" value="1"/>
</dbReference>
<dbReference type="PANTHER" id="PTHR30616:SF2">
    <property type="entry name" value="PURINE NUCLEOSIDE PHOSPHORYLASE LACC1"/>
    <property type="match status" value="1"/>
</dbReference>
<evidence type="ECO:0000256" key="1">
    <source>
        <dbReference type="ARBA" id="ARBA00000553"/>
    </source>
</evidence>
<evidence type="ECO:0000256" key="10">
    <source>
        <dbReference type="RuleBase" id="RU361274"/>
    </source>
</evidence>
<evidence type="ECO:0000256" key="6">
    <source>
        <dbReference type="ARBA" id="ARBA00022833"/>
    </source>
</evidence>
<evidence type="ECO:0000313" key="11">
    <source>
        <dbReference type="EMBL" id="BBE50964.1"/>
    </source>
</evidence>
<evidence type="ECO:0000256" key="7">
    <source>
        <dbReference type="ARBA" id="ARBA00047989"/>
    </source>
</evidence>
<dbReference type="OrthoDB" id="4279at2"/>
<evidence type="ECO:0000256" key="3">
    <source>
        <dbReference type="ARBA" id="ARBA00022679"/>
    </source>
</evidence>
<keyword evidence="4" id="KW-0479">Metal-binding</keyword>
<dbReference type="InterPro" id="IPR038371">
    <property type="entry name" value="Cu_polyphenol_OxRdtase_sf"/>
</dbReference>
<comment type="similarity">
    <text evidence="2 10">Belongs to the purine nucleoside phosphorylase YfiH/LACC1 family.</text>
</comment>
<evidence type="ECO:0000313" key="12">
    <source>
        <dbReference type="Proteomes" id="UP000033070"/>
    </source>
</evidence>
<sequence>MSAEHLIFPDWPAPPNVKSLQTTRLGGFSAAPYGRLNLGSHVGDAPLVVVRNRMTLNSLMPSEPVWLNQVHGVAVADVAHAGCLPQADACIAHQPGGVCVVMTADCLPVLLCDAAGTVVGAAHAGWRGLCDGVIERTVEAMGVVPKSLMAWLGPAIGPTAFEVGEEVRAAFIAHQPEAVTAFVEGAPGKWLADIFQLARLRLAALGISHIYGGSICTYSDAERFYSYRRDGVTGRMGTFIWLER</sequence>
<keyword evidence="3" id="KW-0808">Transferase</keyword>
<proteinExistence type="inferred from homology"/>
<comment type="catalytic activity">
    <reaction evidence="8">
        <text>adenosine + phosphate = alpha-D-ribose 1-phosphate + adenine</text>
        <dbReference type="Rhea" id="RHEA:27642"/>
        <dbReference type="ChEBI" id="CHEBI:16335"/>
        <dbReference type="ChEBI" id="CHEBI:16708"/>
        <dbReference type="ChEBI" id="CHEBI:43474"/>
        <dbReference type="ChEBI" id="CHEBI:57720"/>
        <dbReference type="EC" id="2.4.2.1"/>
    </reaction>
    <physiologicalReaction direction="left-to-right" evidence="8">
        <dbReference type="Rhea" id="RHEA:27643"/>
    </physiologicalReaction>
</comment>
<organism evidence="11 12">
    <name type="scientific">Ferriphaselus amnicola</name>
    <dbReference type="NCBI Taxonomy" id="1188319"/>
    <lineage>
        <taxon>Bacteria</taxon>
        <taxon>Pseudomonadati</taxon>
        <taxon>Pseudomonadota</taxon>
        <taxon>Betaproteobacteria</taxon>
        <taxon>Nitrosomonadales</taxon>
        <taxon>Gallionellaceae</taxon>
        <taxon>Ferriphaselus</taxon>
    </lineage>
</organism>
<evidence type="ECO:0000256" key="5">
    <source>
        <dbReference type="ARBA" id="ARBA00022801"/>
    </source>
</evidence>
<dbReference type="PANTHER" id="PTHR30616">
    <property type="entry name" value="UNCHARACTERIZED PROTEIN YFIH"/>
    <property type="match status" value="1"/>
</dbReference>
<dbReference type="GO" id="GO:0005507">
    <property type="term" value="F:copper ion binding"/>
    <property type="evidence" value="ECO:0007669"/>
    <property type="project" value="TreeGrafter"/>
</dbReference>
<dbReference type="GO" id="GO:0016787">
    <property type="term" value="F:hydrolase activity"/>
    <property type="evidence" value="ECO:0007669"/>
    <property type="project" value="UniProtKB-KW"/>
</dbReference>
<keyword evidence="5" id="KW-0378">Hydrolase</keyword>
<keyword evidence="12" id="KW-1185">Reference proteome</keyword>
<dbReference type="EMBL" id="AP018738">
    <property type="protein sequence ID" value="BBE50964.1"/>
    <property type="molecule type" value="Genomic_DNA"/>
</dbReference>
<dbReference type="Pfam" id="PF02578">
    <property type="entry name" value="Cu-oxidase_4"/>
    <property type="match status" value="1"/>
</dbReference>
<name>A0A2Z6GBW6_9PROT</name>
<comment type="catalytic activity">
    <reaction evidence="9">
        <text>S-methyl-5'-thioadenosine + phosphate = 5-(methylsulfanyl)-alpha-D-ribose 1-phosphate + adenine</text>
        <dbReference type="Rhea" id="RHEA:11852"/>
        <dbReference type="ChEBI" id="CHEBI:16708"/>
        <dbReference type="ChEBI" id="CHEBI:17509"/>
        <dbReference type="ChEBI" id="CHEBI:43474"/>
        <dbReference type="ChEBI" id="CHEBI:58533"/>
        <dbReference type="EC" id="2.4.2.28"/>
    </reaction>
    <physiologicalReaction direction="left-to-right" evidence="9">
        <dbReference type="Rhea" id="RHEA:11853"/>
    </physiologicalReaction>
</comment>
<dbReference type="AlphaFoldDB" id="A0A2Z6GBW6"/>
<comment type="catalytic activity">
    <reaction evidence="1">
        <text>inosine + phosphate = alpha-D-ribose 1-phosphate + hypoxanthine</text>
        <dbReference type="Rhea" id="RHEA:27646"/>
        <dbReference type="ChEBI" id="CHEBI:17368"/>
        <dbReference type="ChEBI" id="CHEBI:17596"/>
        <dbReference type="ChEBI" id="CHEBI:43474"/>
        <dbReference type="ChEBI" id="CHEBI:57720"/>
        <dbReference type="EC" id="2.4.2.1"/>
    </reaction>
    <physiologicalReaction direction="left-to-right" evidence="1">
        <dbReference type="Rhea" id="RHEA:27647"/>
    </physiologicalReaction>
</comment>
<evidence type="ECO:0000256" key="2">
    <source>
        <dbReference type="ARBA" id="ARBA00007353"/>
    </source>
</evidence>
<gene>
    <name evidence="11" type="ORF">OYT1_ch1408</name>
</gene>
<dbReference type="SUPFAM" id="SSF64438">
    <property type="entry name" value="CNF1/YfiH-like putative cysteine hydrolases"/>
    <property type="match status" value="1"/>
</dbReference>
<dbReference type="Proteomes" id="UP000033070">
    <property type="component" value="Chromosome"/>
</dbReference>